<comment type="caution">
    <text evidence="1">The sequence shown here is derived from an EMBL/GenBank/DDBJ whole genome shotgun (WGS) entry which is preliminary data.</text>
</comment>
<reference evidence="1" key="1">
    <citation type="submission" date="2022-06" db="EMBL/GenBank/DDBJ databases">
        <title>Phylogenomic reconstructions and comparative analyses of Kickxellomycotina fungi.</title>
        <authorList>
            <person name="Reynolds N.K."/>
            <person name="Stajich J.E."/>
            <person name="Barry K."/>
            <person name="Grigoriev I.V."/>
            <person name="Crous P."/>
            <person name="Smith M.E."/>
        </authorList>
    </citation>
    <scope>NUCLEOTIDE SEQUENCE</scope>
    <source>
        <strain evidence="1">RSA 2271</strain>
    </source>
</reference>
<name>A0ACC1HMB0_9FUNG</name>
<protein>
    <submittedName>
        <fullName evidence="1">Uncharacterized protein</fullName>
    </submittedName>
</protein>
<dbReference type="EMBL" id="JAMZIH010005516">
    <property type="protein sequence ID" value="KAJ1675054.1"/>
    <property type="molecule type" value="Genomic_DNA"/>
</dbReference>
<organism evidence="1 2">
    <name type="scientific">Spiromyces aspiralis</name>
    <dbReference type="NCBI Taxonomy" id="68401"/>
    <lineage>
        <taxon>Eukaryota</taxon>
        <taxon>Fungi</taxon>
        <taxon>Fungi incertae sedis</taxon>
        <taxon>Zoopagomycota</taxon>
        <taxon>Kickxellomycotina</taxon>
        <taxon>Kickxellomycetes</taxon>
        <taxon>Kickxellales</taxon>
        <taxon>Kickxellaceae</taxon>
        <taxon>Spiromyces</taxon>
    </lineage>
</organism>
<sequence>MLGSVLRPSLTYFVRTASRLAGTSATMVAPAVTGGLLRAYVTASQRKILSEVEKNSVVEVNPMTGMTPSGVTDDERRLLREDPLLSQLVNTIMRDGKKTRAQRLINDALRDIRRLTNSDPYKVLADAIELASPLMTTRSAKKGSKVIQVPKPLNLRQRRRRAILWILEACENRGERSMPLRLSGEIQAIINGNSQVLQKKQMLHKLVLANRANINTTTR</sequence>
<gene>
    <name evidence="1" type="ORF">EV182_002025</name>
</gene>
<dbReference type="Proteomes" id="UP001145114">
    <property type="component" value="Unassembled WGS sequence"/>
</dbReference>
<keyword evidence="2" id="KW-1185">Reference proteome</keyword>
<evidence type="ECO:0000313" key="1">
    <source>
        <dbReference type="EMBL" id="KAJ1675054.1"/>
    </source>
</evidence>
<proteinExistence type="predicted"/>
<evidence type="ECO:0000313" key="2">
    <source>
        <dbReference type="Proteomes" id="UP001145114"/>
    </source>
</evidence>
<accession>A0ACC1HMB0</accession>